<dbReference type="PANTHER" id="PTHR33481">
    <property type="entry name" value="REVERSE TRANSCRIPTASE"/>
    <property type="match status" value="1"/>
</dbReference>
<evidence type="ECO:0000313" key="2">
    <source>
        <dbReference type="EMBL" id="MBW0546441.1"/>
    </source>
</evidence>
<feature type="domain" description="Reverse transcriptase" evidence="1">
    <location>
        <begin position="1"/>
        <end position="121"/>
    </location>
</feature>
<accession>A0A9Q3FZL8</accession>
<dbReference type="PANTHER" id="PTHR33481:SF1">
    <property type="entry name" value="ENDONUCLEASE_EXONUCLEASE_PHOSPHATASE DOMAIN-CONTAINING PROTEIN-RELATED"/>
    <property type="match status" value="1"/>
</dbReference>
<dbReference type="PROSITE" id="PS50878">
    <property type="entry name" value="RT_POL"/>
    <property type="match status" value="1"/>
</dbReference>
<comment type="caution">
    <text evidence="2">The sequence shown here is derived from an EMBL/GenBank/DDBJ whole genome shotgun (WGS) entry which is preliminary data.</text>
</comment>
<dbReference type="Pfam" id="PF00078">
    <property type="entry name" value="RVT_1"/>
    <property type="match status" value="1"/>
</dbReference>
<protein>
    <recommendedName>
        <fullName evidence="1">Reverse transcriptase domain-containing protein</fullName>
    </recommendedName>
</protein>
<dbReference type="EMBL" id="AVOT02051438">
    <property type="protein sequence ID" value="MBW0546441.1"/>
    <property type="molecule type" value="Genomic_DNA"/>
</dbReference>
<dbReference type="Proteomes" id="UP000765509">
    <property type="component" value="Unassembled WGS sequence"/>
</dbReference>
<proteinExistence type="predicted"/>
<dbReference type="InterPro" id="IPR000477">
    <property type="entry name" value="RT_dom"/>
</dbReference>
<sequence length="237" mass="27115">MKLLERGLPQGSPLSVTLYFLYNSGLLEYNTDPDKSDSLSIGYIDDVTHLVEANSTLEATREMENLGSRTVEWGRRMGCEFNKRKTKFMLFTSSDREQQQLRFGEEHLDPSVSTRWLGITLDPKLTYAKHIDTIRPKADTTIAQINRISKRYFGIGSTDTRILVKAVLYTRVLFGSILWLNTSTRKKIKPILEKAFNRAARMVMGSLKSTPLIFLKRDSELRPIISTHITQTHNMAL</sequence>
<evidence type="ECO:0000259" key="1">
    <source>
        <dbReference type="PROSITE" id="PS50878"/>
    </source>
</evidence>
<gene>
    <name evidence="2" type="ORF">O181_086156</name>
</gene>
<organism evidence="2 3">
    <name type="scientific">Austropuccinia psidii MF-1</name>
    <dbReference type="NCBI Taxonomy" id="1389203"/>
    <lineage>
        <taxon>Eukaryota</taxon>
        <taxon>Fungi</taxon>
        <taxon>Dikarya</taxon>
        <taxon>Basidiomycota</taxon>
        <taxon>Pucciniomycotina</taxon>
        <taxon>Pucciniomycetes</taxon>
        <taxon>Pucciniales</taxon>
        <taxon>Sphaerophragmiaceae</taxon>
        <taxon>Austropuccinia</taxon>
    </lineage>
</organism>
<keyword evidence="3" id="KW-1185">Reference proteome</keyword>
<evidence type="ECO:0000313" key="3">
    <source>
        <dbReference type="Proteomes" id="UP000765509"/>
    </source>
</evidence>
<dbReference type="AlphaFoldDB" id="A0A9Q3FZL8"/>
<dbReference type="OrthoDB" id="3230070at2759"/>
<reference evidence="2" key="1">
    <citation type="submission" date="2021-03" db="EMBL/GenBank/DDBJ databases">
        <title>Draft genome sequence of rust myrtle Austropuccinia psidii MF-1, a brazilian biotype.</title>
        <authorList>
            <person name="Quecine M.C."/>
            <person name="Pachon D.M.R."/>
            <person name="Bonatelli M.L."/>
            <person name="Correr F.H."/>
            <person name="Franceschini L.M."/>
            <person name="Leite T.F."/>
            <person name="Margarido G.R.A."/>
            <person name="Almeida C.A."/>
            <person name="Ferrarezi J.A."/>
            <person name="Labate C.A."/>
        </authorList>
    </citation>
    <scope>NUCLEOTIDE SEQUENCE</scope>
    <source>
        <strain evidence="2">MF-1</strain>
    </source>
</reference>
<name>A0A9Q3FZL8_9BASI</name>